<name>A0A9P1MF52_9PEZI</name>
<gene>
    <name evidence="2" type="ORF">PPNO1_LOCUS9308</name>
</gene>
<dbReference type="Pfam" id="PF18785">
    <property type="entry name" value="Inv-AAD"/>
    <property type="match status" value="1"/>
</dbReference>
<dbReference type="InterPro" id="IPR016477">
    <property type="entry name" value="Fructo-/Ketosamine-3-kinase"/>
</dbReference>
<reference evidence="2" key="1">
    <citation type="submission" date="2022-11" db="EMBL/GenBank/DDBJ databases">
        <authorList>
            <person name="Scott C."/>
            <person name="Bruce N."/>
        </authorList>
    </citation>
    <scope>NUCLEOTIDE SEQUENCE</scope>
</reference>
<organism evidence="2 3">
    <name type="scientific">Parascedosporium putredinis</name>
    <dbReference type="NCBI Taxonomy" id="1442378"/>
    <lineage>
        <taxon>Eukaryota</taxon>
        <taxon>Fungi</taxon>
        <taxon>Dikarya</taxon>
        <taxon>Ascomycota</taxon>
        <taxon>Pezizomycotina</taxon>
        <taxon>Sordariomycetes</taxon>
        <taxon>Hypocreomycetidae</taxon>
        <taxon>Microascales</taxon>
        <taxon>Microascaceae</taxon>
        <taxon>Parascedosporium</taxon>
    </lineage>
</organism>
<evidence type="ECO:0000313" key="2">
    <source>
        <dbReference type="EMBL" id="CAI4219761.1"/>
    </source>
</evidence>
<dbReference type="InterPro" id="IPR002125">
    <property type="entry name" value="CMP_dCMP_dom"/>
</dbReference>
<dbReference type="SUPFAM" id="SSF53927">
    <property type="entry name" value="Cytidine deaminase-like"/>
    <property type="match status" value="1"/>
</dbReference>
<evidence type="ECO:0000259" key="1">
    <source>
        <dbReference type="PROSITE" id="PS51747"/>
    </source>
</evidence>
<dbReference type="GO" id="GO:0003824">
    <property type="term" value="F:catalytic activity"/>
    <property type="evidence" value="ECO:0007669"/>
    <property type="project" value="InterPro"/>
</dbReference>
<dbReference type="Proteomes" id="UP000838763">
    <property type="component" value="Unassembled WGS sequence"/>
</dbReference>
<dbReference type="PANTHER" id="PTHR12149">
    <property type="entry name" value="FRUCTOSAMINE 3 KINASE-RELATED PROTEIN"/>
    <property type="match status" value="1"/>
</dbReference>
<dbReference type="GO" id="GO:0006139">
    <property type="term" value="P:nucleobase-containing compound metabolic process"/>
    <property type="evidence" value="ECO:0007669"/>
    <property type="project" value="UniProtKB-ARBA"/>
</dbReference>
<dbReference type="AlphaFoldDB" id="A0A9P1MF52"/>
<proteinExistence type="predicted"/>
<feature type="domain" description="CMP/dCMP-type deaminase" evidence="1">
    <location>
        <begin position="1"/>
        <end position="127"/>
    </location>
</feature>
<comment type="caution">
    <text evidence="2">The sequence shown here is derived from an EMBL/GenBank/DDBJ whole genome shotgun (WGS) entry which is preliminary data.</text>
</comment>
<dbReference type="EMBL" id="CALLCH030000020">
    <property type="protein sequence ID" value="CAI4219761.1"/>
    <property type="molecule type" value="Genomic_DNA"/>
</dbReference>
<dbReference type="Gene3D" id="3.40.140.10">
    <property type="entry name" value="Cytidine Deaminase, domain 2"/>
    <property type="match status" value="1"/>
</dbReference>
<dbReference type="Pfam" id="PF03881">
    <property type="entry name" value="Fructosamin_kin"/>
    <property type="match status" value="2"/>
</dbReference>
<dbReference type="OrthoDB" id="252265at2759"/>
<dbReference type="InterPro" id="IPR016193">
    <property type="entry name" value="Cytidine_deaminase-like"/>
</dbReference>
<evidence type="ECO:0000313" key="3">
    <source>
        <dbReference type="Proteomes" id="UP000838763"/>
    </source>
</evidence>
<sequence length="381" mass="43130">MRANFRYGSKSPPAANKFCVGAILVDEDTGQILSSGYSLEYPRDYKGDRGTTHAEQCCLIKISDEYGLPEERLGEVLPPNTVLYTTMEPCNDRLSGNKTCAARIVGLKGAIKKVYVGIREPSTFIANNDGQERIEQAGVKVVPDLRREKTNSRAFEERPDSTEYLRFGTTNLDPAVLKHLPPKCKVVSTEAHGPIAWGKFESVVDTAFFLCEFREMTDDMPEPEKFAASLSKLHQKSVSPNGKFGFEVPTYAGNLPQYVSWEDSWEVFFTKSLKNALDLFKRTSIPGGEPLVFDACCFYAHHEYEFGQWMPACNRFDTNYIEKYNSFVPVSAPEVDFQGRLNLYRLRFDTHVAALFHENETLRQQVVDVMRKLVDEYGKAN</sequence>
<dbReference type="PANTHER" id="PTHR12149:SF8">
    <property type="entry name" value="PROTEIN-RIBULOSAMINE 3-KINASE"/>
    <property type="match status" value="1"/>
</dbReference>
<dbReference type="PROSITE" id="PS51747">
    <property type="entry name" value="CYT_DCMP_DEAMINASES_2"/>
    <property type="match status" value="1"/>
</dbReference>
<keyword evidence="3" id="KW-1185">Reference proteome</keyword>
<dbReference type="Gene3D" id="3.90.1200.10">
    <property type="match status" value="1"/>
</dbReference>
<protein>
    <recommendedName>
        <fullName evidence="1">CMP/dCMP-type deaminase domain-containing protein</fullName>
    </recommendedName>
</protein>
<accession>A0A9P1MF52</accession>